<dbReference type="NCBIfam" id="TIGR04382">
    <property type="entry name" value="myo_inos_iolC_N"/>
    <property type="match status" value="1"/>
</dbReference>
<evidence type="ECO:0000259" key="6">
    <source>
        <dbReference type="Pfam" id="PF00294"/>
    </source>
</evidence>
<dbReference type="InterPro" id="IPR011611">
    <property type="entry name" value="PfkB_dom"/>
</dbReference>
<dbReference type="RefSeq" id="WP_183899485.1">
    <property type="nucleotide sequence ID" value="NZ_JACIDW010000003.1"/>
</dbReference>
<dbReference type="InterPro" id="IPR023314">
    <property type="entry name" value="Myo_inos_IolC-like_sf"/>
</dbReference>
<keyword evidence="3" id="KW-0547">Nucleotide-binding</keyword>
<dbReference type="EC" id="2.7.1.92" evidence="8"/>
<dbReference type="Pfam" id="PF09863">
    <property type="entry name" value="DUF2090"/>
    <property type="match status" value="1"/>
</dbReference>
<evidence type="ECO:0000256" key="5">
    <source>
        <dbReference type="ARBA" id="ARBA00022840"/>
    </source>
</evidence>
<dbReference type="InterPro" id="IPR029056">
    <property type="entry name" value="Ribokinase-like"/>
</dbReference>
<dbReference type="InterPro" id="IPR013785">
    <property type="entry name" value="Aldolase_TIM"/>
</dbReference>
<sequence length="645" mass="70378">MAVTQPGTNPGPSLDVIAIGRSSVDLYGQQIGSKLENIASFAKSVGGCPANIAIGTARLGLKSGLITRVGDEQMGRFIREQSAREGVATDGIVTDKERLTALVLLAVEAEGVSPMIFYRSDCADMALEEGDIDEAYIKSSRAVLVSGTHFSRTNTEAAQRKAIRIAKANGRKVIFDIDYRPNLWGLAGHAEGFERYVKSDRVSSKMKETLPDCDLIIGTEEEILIASGADDVLGALKEIRRLSPATIVLKRGAMGCIVYDGPISDDLEAGIVGEGFPIEVFNVLGAGDAFMSGFLRGWLKGEPLKTCATWANACGAFAVSRLLCSPEYPTWTELDFFLKNGSKHRALRKDEAINHIHWASNRKGDIPLLMALAIDHRSQLTSVCDELGVDYRQIVAFKRLAVEAAARVADGRGGYGMLIDERFGRDAFFDAATKNFSWIGRPVELPGSKPLRFEFSQDIGSQLVEWPLDHCIKCLCFYHPDDPAELKSEQQEKLRALFEAARKVGRELLVEIIASKNGPLTDDTISTAMEELYALGIKPDWWKLEPQASSAAWKKIDAIIARNDPWCRGIVLLGLEAPADELVKGFEATLAAPSVKGFAVGRTIFSDAARSWLSGKIDDEQAISDMAGRFRELTEAWLKTRGLGS</sequence>
<evidence type="ECO:0000256" key="1">
    <source>
        <dbReference type="ARBA" id="ARBA00010688"/>
    </source>
</evidence>
<dbReference type="PANTHER" id="PTHR43085">
    <property type="entry name" value="HEXOKINASE FAMILY MEMBER"/>
    <property type="match status" value="1"/>
</dbReference>
<comment type="similarity">
    <text evidence="1">Belongs to the carbohydrate kinase PfkB family.</text>
</comment>
<dbReference type="SUPFAM" id="SSF53613">
    <property type="entry name" value="Ribokinase-like"/>
    <property type="match status" value="1"/>
</dbReference>
<evidence type="ECO:0000256" key="2">
    <source>
        <dbReference type="ARBA" id="ARBA00022679"/>
    </source>
</evidence>
<dbReference type="PANTHER" id="PTHR43085:SF49">
    <property type="entry name" value="5-DEHYDRO-2-DEOXYGLUCONOKINASE"/>
    <property type="match status" value="1"/>
</dbReference>
<keyword evidence="9" id="KW-1185">Reference proteome</keyword>
<dbReference type="Gene3D" id="3.40.1190.20">
    <property type="match status" value="1"/>
</dbReference>
<keyword evidence="4 8" id="KW-0418">Kinase</keyword>
<dbReference type="PROSITE" id="PS00584">
    <property type="entry name" value="PFKB_KINASES_2"/>
    <property type="match status" value="1"/>
</dbReference>
<proteinExistence type="inferred from homology"/>
<feature type="domain" description="Carbohydrate kinase PfkB" evidence="6">
    <location>
        <begin position="15"/>
        <end position="329"/>
    </location>
</feature>
<dbReference type="InterPro" id="IPR050306">
    <property type="entry name" value="PfkB_Carbo_kinase"/>
</dbReference>
<dbReference type="PROSITE" id="PS00583">
    <property type="entry name" value="PFKB_KINASES_1"/>
    <property type="match status" value="1"/>
</dbReference>
<dbReference type="GO" id="GO:0005524">
    <property type="term" value="F:ATP binding"/>
    <property type="evidence" value="ECO:0007669"/>
    <property type="project" value="UniProtKB-KW"/>
</dbReference>
<dbReference type="InterPro" id="IPR002173">
    <property type="entry name" value="Carboh/pur_kinase_PfkB_CS"/>
</dbReference>
<evidence type="ECO:0000313" key="9">
    <source>
        <dbReference type="Proteomes" id="UP000582090"/>
    </source>
</evidence>
<dbReference type="GO" id="GO:0047590">
    <property type="term" value="F:5-dehydro-2-deoxygluconokinase activity"/>
    <property type="evidence" value="ECO:0007669"/>
    <property type="project" value="UniProtKB-EC"/>
</dbReference>
<dbReference type="AlphaFoldDB" id="A0A7W6GAC5"/>
<keyword evidence="5" id="KW-0067">ATP-binding</keyword>
<dbReference type="Pfam" id="PF00294">
    <property type="entry name" value="PfkB"/>
    <property type="match status" value="1"/>
</dbReference>
<dbReference type="CDD" id="cd01166">
    <property type="entry name" value="KdgK"/>
    <property type="match status" value="1"/>
</dbReference>
<evidence type="ECO:0000313" key="8">
    <source>
        <dbReference type="EMBL" id="MBB3963790.1"/>
    </source>
</evidence>
<dbReference type="EMBL" id="JACIDW010000003">
    <property type="protein sequence ID" value="MBB3963790.1"/>
    <property type="molecule type" value="Genomic_DNA"/>
</dbReference>
<organism evidence="8 9">
    <name type="scientific">Rhizobium metallidurans</name>
    <dbReference type="NCBI Taxonomy" id="1265931"/>
    <lineage>
        <taxon>Bacteria</taxon>
        <taxon>Pseudomonadati</taxon>
        <taxon>Pseudomonadota</taxon>
        <taxon>Alphaproteobacteria</taxon>
        <taxon>Hyphomicrobiales</taxon>
        <taxon>Rhizobiaceae</taxon>
        <taxon>Rhizobium/Agrobacterium group</taxon>
        <taxon>Rhizobium</taxon>
    </lineage>
</organism>
<dbReference type="Gene3D" id="3.20.20.70">
    <property type="entry name" value="Aldolase class I"/>
    <property type="match status" value="1"/>
</dbReference>
<dbReference type="Proteomes" id="UP000582090">
    <property type="component" value="Unassembled WGS sequence"/>
</dbReference>
<gene>
    <name evidence="8" type="ORF">GGQ67_001429</name>
</gene>
<feature type="domain" description="DUF2090" evidence="7">
    <location>
        <begin position="333"/>
        <end position="640"/>
    </location>
</feature>
<evidence type="ECO:0000256" key="3">
    <source>
        <dbReference type="ARBA" id="ARBA00022741"/>
    </source>
</evidence>
<accession>A0A7W6GAC5</accession>
<keyword evidence="2 8" id="KW-0808">Transferase</keyword>
<evidence type="ECO:0000256" key="4">
    <source>
        <dbReference type="ARBA" id="ARBA00022777"/>
    </source>
</evidence>
<reference evidence="8 9" key="1">
    <citation type="submission" date="2020-08" db="EMBL/GenBank/DDBJ databases">
        <title>Genomic Encyclopedia of Type Strains, Phase IV (KMG-IV): sequencing the most valuable type-strain genomes for metagenomic binning, comparative biology and taxonomic classification.</title>
        <authorList>
            <person name="Goeker M."/>
        </authorList>
    </citation>
    <scope>NUCLEOTIDE SEQUENCE [LARGE SCALE GENOMIC DNA]</scope>
    <source>
        <strain evidence="8 9">DSM 26575</strain>
    </source>
</reference>
<dbReference type="InterPro" id="IPR030830">
    <property type="entry name" value="Myo_inos_IolC"/>
</dbReference>
<dbReference type="Gene3D" id="2.20.150.10">
    <property type="entry name" value="putative 5-dehydro-2- deoxygluconokinase"/>
    <property type="match status" value="1"/>
</dbReference>
<protein>
    <submittedName>
        <fullName evidence="8">5-dehydro-2-deoxygluconokinase</fullName>
        <ecNumber evidence="8">2.7.1.92</ecNumber>
    </submittedName>
</protein>
<evidence type="ECO:0000259" key="7">
    <source>
        <dbReference type="Pfam" id="PF09863"/>
    </source>
</evidence>
<name>A0A7W6GAC5_9HYPH</name>
<comment type="caution">
    <text evidence="8">The sequence shown here is derived from an EMBL/GenBank/DDBJ whole genome shotgun (WGS) entry which is preliminary data.</text>
</comment>
<dbReference type="InterPro" id="IPR018659">
    <property type="entry name" value="DUF2090"/>
</dbReference>